<dbReference type="Pfam" id="PF07638">
    <property type="entry name" value="Sigma70_ECF"/>
    <property type="match status" value="1"/>
</dbReference>
<dbReference type="InterPro" id="IPR039425">
    <property type="entry name" value="RNA_pol_sigma-70-like"/>
</dbReference>
<evidence type="ECO:0000256" key="1">
    <source>
        <dbReference type="ARBA" id="ARBA00010641"/>
    </source>
</evidence>
<dbReference type="InterPro" id="IPR036388">
    <property type="entry name" value="WH-like_DNA-bd_sf"/>
</dbReference>
<gene>
    <name evidence="7" type="ordered locus">Psta_3331</name>
</gene>
<organism evidence="7 8">
    <name type="scientific">Pirellula staleyi (strain ATCC 27377 / DSM 6068 / ICPB 4128)</name>
    <name type="common">Pirella staleyi</name>
    <dbReference type="NCBI Taxonomy" id="530564"/>
    <lineage>
        <taxon>Bacteria</taxon>
        <taxon>Pseudomonadati</taxon>
        <taxon>Planctomycetota</taxon>
        <taxon>Planctomycetia</taxon>
        <taxon>Pirellulales</taxon>
        <taxon>Pirellulaceae</taxon>
        <taxon>Pirellula</taxon>
    </lineage>
</organism>
<evidence type="ECO:0000313" key="7">
    <source>
        <dbReference type="EMBL" id="ADB17995.1"/>
    </source>
</evidence>
<protein>
    <submittedName>
        <fullName evidence="7">RNA polymerase, sigma-24 subunit, ECF subfamily</fullName>
    </submittedName>
</protein>
<dbReference type="OrthoDB" id="284618at2"/>
<dbReference type="InterPro" id="IPR053812">
    <property type="entry name" value="HTH_Sigma70_ECF-like"/>
</dbReference>
<dbReference type="HOGENOM" id="CLU_1389397_0_0_0"/>
<dbReference type="GO" id="GO:0016987">
    <property type="term" value="F:sigma factor activity"/>
    <property type="evidence" value="ECO:0007669"/>
    <property type="project" value="UniProtKB-KW"/>
</dbReference>
<dbReference type="GO" id="GO:0006352">
    <property type="term" value="P:DNA-templated transcription initiation"/>
    <property type="evidence" value="ECO:0007669"/>
    <property type="project" value="InterPro"/>
</dbReference>
<comment type="similarity">
    <text evidence="1">Belongs to the sigma-70 factor family. ECF subfamily.</text>
</comment>
<evidence type="ECO:0000259" key="6">
    <source>
        <dbReference type="Pfam" id="PF07638"/>
    </source>
</evidence>
<dbReference type="Gene3D" id="1.10.1740.10">
    <property type="match status" value="1"/>
</dbReference>
<dbReference type="EMBL" id="CP001848">
    <property type="protein sequence ID" value="ADB17995.1"/>
    <property type="molecule type" value="Genomic_DNA"/>
</dbReference>
<name>D2QXR8_PIRSD</name>
<keyword evidence="2" id="KW-0805">Transcription regulation</keyword>
<dbReference type="SUPFAM" id="SSF88659">
    <property type="entry name" value="Sigma3 and sigma4 domains of RNA polymerase sigma factors"/>
    <property type="match status" value="1"/>
</dbReference>
<accession>D2QXR8</accession>
<dbReference type="Proteomes" id="UP000001887">
    <property type="component" value="Chromosome"/>
</dbReference>
<keyword evidence="5" id="KW-0804">Transcription</keyword>
<evidence type="ECO:0000256" key="2">
    <source>
        <dbReference type="ARBA" id="ARBA00023015"/>
    </source>
</evidence>
<dbReference type="SUPFAM" id="SSF88946">
    <property type="entry name" value="Sigma2 domain of RNA polymerase sigma factors"/>
    <property type="match status" value="1"/>
</dbReference>
<dbReference type="AlphaFoldDB" id="D2QXR8"/>
<dbReference type="InterPro" id="IPR013324">
    <property type="entry name" value="RNA_pol_sigma_r3/r4-like"/>
</dbReference>
<keyword evidence="4" id="KW-0238">DNA-binding</keyword>
<proteinExistence type="inferred from homology"/>
<dbReference type="InterPro" id="IPR013325">
    <property type="entry name" value="RNA_pol_sigma_r2"/>
</dbReference>
<dbReference type="eggNOG" id="COG1595">
    <property type="taxonomic scope" value="Bacteria"/>
</dbReference>
<evidence type="ECO:0000256" key="4">
    <source>
        <dbReference type="ARBA" id="ARBA00023125"/>
    </source>
</evidence>
<dbReference type="STRING" id="530564.Psta_3331"/>
<dbReference type="KEGG" id="psl:Psta_3331"/>
<reference evidence="7 8" key="1">
    <citation type="journal article" date="2009" name="Stand. Genomic Sci.">
        <title>Complete genome sequence of Pirellula staleyi type strain (ATCC 27377).</title>
        <authorList>
            <person name="Clum A."/>
            <person name="Tindall B.J."/>
            <person name="Sikorski J."/>
            <person name="Ivanova N."/>
            <person name="Mavrommatis K."/>
            <person name="Lucas S."/>
            <person name="Glavina del Rio T."/>
            <person name="Nolan M."/>
            <person name="Chen F."/>
            <person name="Tice H."/>
            <person name="Pitluck S."/>
            <person name="Cheng J.F."/>
            <person name="Chertkov O."/>
            <person name="Brettin T."/>
            <person name="Han C."/>
            <person name="Detter J.C."/>
            <person name="Kuske C."/>
            <person name="Bruce D."/>
            <person name="Goodwin L."/>
            <person name="Ovchinikova G."/>
            <person name="Pati A."/>
            <person name="Mikhailova N."/>
            <person name="Chen A."/>
            <person name="Palaniappan K."/>
            <person name="Land M."/>
            <person name="Hauser L."/>
            <person name="Chang Y.J."/>
            <person name="Jeffries C.D."/>
            <person name="Chain P."/>
            <person name="Rohde M."/>
            <person name="Goker M."/>
            <person name="Bristow J."/>
            <person name="Eisen J.A."/>
            <person name="Markowitz V."/>
            <person name="Hugenholtz P."/>
            <person name="Kyrpides N.C."/>
            <person name="Klenk H.P."/>
            <person name="Lapidus A."/>
        </authorList>
    </citation>
    <scope>NUCLEOTIDE SEQUENCE [LARGE SCALE GENOMIC DNA]</scope>
    <source>
        <strain evidence="8">ATCC 27377 / DSM 6068 / ICPB 4128</strain>
    </source>
</reference>
<evidence type="ECO:0000313" key="8">
    <source>
        <dbReference type="Proteomes" id="UP000001887"/>
    </source>
</evidence>
<dbReference type="PANTHER" id="PTHR43133:SF8">
    <property type="entry name" value="RNA POLYMERASE SIGMA FACTOR HI_1459-RELATED"/>
    <property type="match status" value="1"/>
</dbReference>
<keyword evidence="8" id="KW-1185">Reference proteome</keyword>
<evidence type="ECO:0000256" key="3">
    <source>
        <dbReference type="ARBA" id="ARBA00023082"/>
    </source>
</evidence>
<feature type="domain" description="RNA polymerase sigma-70 ECF-like HTH" evidence="6">
    <location>
        <begin position="9"/>
        <end position="180"/>
    </location>
</feature>
<keyword evidence="3" id="KW-0731">Sigma factor</keyword>
<dbReference type="PANTHER" id="PTHR43133">
    <property type="entry name" value="RNA POLYMERASE ECF-TYPE SIGMA FACTO"/>
    <property type="match status" value="1"/>
</dbReference>
<dbReference type="GO" id="GO:0003677">
    <property type="term" value="F:DNA binding"/>
    <property type="evidence" value="ECO:0007669"/>
    <property type="project" value="UniProtKB-KW"/>
</dbReference>
<evidence type="ECO:0000256" key="5">
    <source>
        <dbReference type="ARBA" id="ARBA00023163"/>
    </source>
</evidence>
<sequence length="189" mass="20779">MNQSATGPEQLAQLLKRASQGDSQALAELLARYERRLQLAARALVGQPIRHVVDSQDLVQSVHRAMLPGLQEGRYAFECEEQLIGLAITVLRHKVIRTAQRSKTKSSDTPLPEPVTLDQPDHAAVADETLQQILDSLEPVDQRIVEMRIAGCETAEIAAAISTSAAIVRARLSRLRQALRARGLDQSTF</sequence>
<dbReference type="Gene3D" id="1.10.10.10">
    <property type="entry name" value="Winged helix-like DNA-binding domain superfamily/Winged helix DNA-binding domain"/>
    <property type="match status" value="1"/>
</dbReference>